<dbReference type="SUPFAM" id="SSF159941">
    <property type="entry name" value="MM3350-like"/>
    <property type="match status" value="1"/>
</dbReference>
<dbReference type="RefSeq" id="WP_213428905.1">
    <property type="nucleotide sequence ID" value="NZ_AP031286.1"/>
</dbReference>
<dbReference type="Proteomes" id="UP001154322">
    <property type="component" value="Unassembled WGS sequence"/>
</dbReference>
<organism evidence="2 3">
    <name type="scientific">Paenibacillus melissococcoides</name>
    <dbReference type="NCBI Taxonomy" id="2912268"/>
    <lineage>
        <taxon>Bacteria</taxon>
        <taxon>Bacillati</taxon>
        <taxon>Bacillota</taxon>
        <taxon>Bacilli</taxon>
        <taxon>Bacillales</taxon>
        <taxon>Paenibacillaceae</taxon>
        <taxon>Paenibacillus</taxon>
    </lineage>
</organism>
<feature type="domain" description="Plasmid pRiA4b Orf3-like" evidence="1">
    <location>
        <begin position="3"/>
        <end position="170"/>
    </location>
</feature>
<dbReference type="PANTHER" id="PTHR41878:SF1">
    <property type="entry name" value="TNPR PROTEIN"/>
    <property type="match status" value="1"/>
</dbReference>
<dbReference type="InterPro" id="IPR012912">
    <property type="entry name" value="Plasmid_pRiA4b_Orf3-like"/>
</dbReference>
<sequence>MLYTCQIELNDITPKIWRQFQFHADVTFDQLHNIIQIVMGWEDEHFYEFRIGRKVIGLPDPFFLEEREQLYAQEEKVGKHVNQEKMTFSYLYDFGDSWEHTITVMRIQAEEADGLTPVCLGGERCCPPEDVGGVPGYCLMVEALSDPRHEEHNAFDNWLGPWDIEHFSCDEVNAELRKQESELTPPKRRKTPKGTKKVKLTKAGLNKHLKQLSREELVDLLKDGYSASTDMQRFLAARLIGEEAVESLFHEYRHKIEQEFFPKRGQAKLRLQEAKDAIAEFEKLTESVKYTLELNLAYVDLAVSFSKTYGDIDARFYDYLISMYEDVIDILNEEETSELFDEYKDQIEAAAWNAAGLGWGVHEVMMDLYDDIRWK</sequence>
<dbReference type="EMBL" id="CALYLO010000001">
    <property type="protein sequence ID" value="CAH8243562.1"/>
    <property type="molecule type" value="Genomic_DNA"/>
</dbReference>
<evidence type="ECO:0000259" key="1">
    <source>
        <dbReference type="Pfam" id="PF07929"/>
    </source>
</evidence>
<dbReference type="InterPro" id="IPR024047">
    <property type="entry name" value="MM3350-like_sf"/>
</dbReference>
<protein>
    <submittedName>
        <fullName evidence="2">Plasmid pRiA4b ORF-3 family protein</fullName>
    </submittedName>
</protein>
<accession>A0ABN8TY25</accession>
<reference evidence="2" key="1">
    <citation type="submission" date="2022-06" db="EMBL/GenBank/DDBJ databases">
        <authorList>
            <person name="Dietemann V."/>
            <person name="Ory F."/>
            <person name="Dainat B."/>
            <person name="Oberhansli S."/>
        </authorList>
    </citation>
    <scope>NUCLEOTIDE SEQUENCE</scope>
    <source>
        <strain evidence="2">Ena-SAMPLE-TAB-26-04-2022-14:26:32:270-5432</strain>
    </source>
</reference>
<dbReference type="PANTHER" id="PTHR41878">
    <property type="entry name" value="LEXA REPRESSOR-RELATED"/>
    <property type="match status" value="1"/>
</dbReference>
<proteinExistence type="predicted"/>
<name>A0ABN8TY25_9BACL</name>
<comment type="caution">
    <text evidence="2">The sequence shown here is derived from an EMBL/GenBank/DDBJ whole genome shotgun (WGS) entry which is preliminary data.</text>
</comment>
<keyword evidence="3" id="KW-1185">Reference proteome</keyword>
<dbReference type="InterPro" id="IPR046153">
    <property type="entry name" value="DUF6155"/>
</dbReference>
<dbReference type="Pfam" id="PF07929">
    <property type="entry name" value="PRiA4_ORF3"/>
    <property type="match status" value="1"/>
</dbReference>
<evidence type="ECO:0000313" key="2">
    <source>
        <dbReference type="EMBL" id="CAH8243562.1"/>
    </source>
</evidence>
<dbReference type="Pfam" id="PF19652">
    <property type="entry name" value="DUF6155"/>
    <property type="match status" value="1"/>
</dbReference>
<gene>
    <name evidence="2" type="ORF">WJ0W_000802</name>
</gene>
<evidence type="ECO:0000313" key="3">
    <source>
        <dbReference type="Proteomes" id="UP001154322"/>
    </source>
</evidence>
<dbReference type="Gene3D" id="3.10.290.30">
    <property type="entry name" value="MM3350-like"/>
    <property type="match status" value="1"/>
</dbReference>